<dbReference type="SUPFAM" id="SSF82549">
    <property type="entry name" value="DAK1/DegV-like"/>
    <property type="match status" value="1"/>
</dbReference>
<dbReference type="InterPro" id="IPR003797">
    <property type="entry name" value="DegV"/>
</dbReference>
<dbReference type="InterPro" id="IPR004007">
    <property type="entry name" value="DhaL_dom"/>
</dbReference>
<name>A0A7X0Y445_9LIST</name>
<dbReference type="GO" id="GO:0008289">
    <property type="term" value="F:lipid binding"/>
    <property type="evidence" value="ECO:0007669"/>
    <property type="project" value="UniProtKB-KW"/>
</dbReference>
<dbReference type="GO" id="GO:0006071">
    <property type="term" value="P:glycerol metabolic process"/>
    <property type="evidence" value="ECO:0007669"/>
    <property type="project" value="InterPro"/>
</dbReference>
<dbReference type="InterPro" id="IPR048394">
    <property type="entry name" value="FakA-like_M"/>
</dbReference>
<dbReference type="Pfam" id="PF02734">
    <property type="entry name" value="Dak2"/>
    <property type="match status" value="1"/>
</dbReference>
<sequence length="604" mass="65156">MADFMKVGTEAMTDFLDSKKLYHAFLGGARAVIDAKDGLNAINVFPVADGDTGSNLASTMLSIVEESKIAESAKETLYTISEAALFGARGNSGIIFAQYVNGMHFHLSDDKRVSLGCFARSVSGGADYAYNAMGNPVEGTMITVIRAWSEAIAQAKDHGATFQEVLVNALKQAKTALESTPNMLRVLRDNGVVDAGAKGFFTFIEGFTSVINDETYVAEVESLPRLVNEEVLDQAPVFRYCTEVLLQGEGLDADEIRSGLASFGDSLIVAGTDTKIRVHIHTDEPREVCAYLADYGVMMQQKVDDMQNQFDVIHHRKYRIALVTDSVADLPQSVMEEYQIQVIPLHIALAGNDYLDKITMDTGTLFERLEDSDAYPTSSQPSVKAVANQLSFLANHYEHVLVLTVSGKLSGTYETVKKAAASVSGDIVVLDTRQNSGAQGLLVKAAAEQIALGKTFAEVQSFVMQRISQTKIFVSVPNLDAMIRSGRLGEKGGAIGNTLRLKPVVSLSDTGAGTVSDIAFSLQRSTKKIAARVKKMLAQGQVAEYAIVHAHTPERAAEYEALFTKIVGKSPAYVMEISSIIAMSAGKGCVAIAIRMQVDEGEEI</sequence>
<keyword evidence="1" id="KW-0446">Lipid-binding</keyword>
<evidence type="ECO:0000259" key="2">
    <source>
        <dbReference type="PROSITE" id="PS51480"/>
    </source>
</evidence>
<dbReference type="InterPro" id="IPR050270">
    <property type="entry name" value="DegV_domain_contain"/>
</dbReference>
<dbReference type="InterPro" id="IPR033470">
    <property type="entry name" value="FakA-like_C"/>
</dbReference>
<protein>
    <submittedName>
        <fullName evidence="3">DegV family EDD domain-containing protein</fullName>
    </submittedName>
</protein>
<comment type="caution">
    <text evidence="3">The sequence shown here is derived from an EMBL/GenBank/DDBJ whole genome shotgun (WGS) entry which is preliminary data.</text>
</comment>
<dbReference type="Pfam" id="PF21645">
    <property type="entry name" value="FakA-like_M"/>
    <property type="match status" value="1"/>
</dbReference>
<evidence type="ECO:0000313" key="3">
    <source>
        <dbReference type="EMBL" id="MBC1936584.1"/>
    </source>
</evidence>
<dbReference type="AlphaFoldDB" id="A0A7X0Y445"/>
<dbReference type="InterPro" id="IPR036117">
    <property type="entry name" value="DhaL_dom_sf"/>
</dbReference>
<dbReference type="PROSITE" id="PS51480">
    <property type="entry name" value="DHAL"/>
    <property type="match status" value="1"/>
</dbReference>
<dbReference type="Proteomes" id="UP000535908">
    <property type="component" value="Unassembled WGS sequence"/>
</dbReference>
<dbReference type="Pfam" id="PF02645">
    <property type="entry name" value="DegV"/>
    <property type="match status" value="1"/>
</dbReference>
<accession>A0A7X0Y445</accession>
<gene>
    <name evidence="3" type="ORF">HCA69_09420</name>
</gene>
<dbReference type="PROSITE" id="PS51482">
    <property type="entry name" value="DEGV"/>
    <property type="match status" value="1"/>
</dbReference>
<organism evidence="3 4">
    <name type="scientific">Listeria grandensis</name>
    <dbReference type="NCBI Taxonomy" id="1494963"/>
    <lineage>
        <taxon>Bacteria</taxon>
        <taxon>Bacillati</taxon>
        <taxon>Bacillota</taxon>
        <taxon>Bacilli</taxon>
        <taxon>Bacillales</taxon>
        <taxon>Listeriaceae</taxon>
        <taxon>Listeria</taxon>
    </lineage>
</organism>
<dbReference type="SMART" id="SM01120">
    <property type="entry name" value="Dak2"/>
    <property type="match status" value="1"/>
</dbReference>
<dbReference type="PANTHER" id="PTHR33434:SF2">
    <property type="entry name" value="FATTY ACID-BINDING PROTEIN TM_1468"/>
    <property type="match status" value="1"/>
</dbReference>
<dbReference type="SUPFAM" id="SSF101473">
    <property type="entry name" value="DhaL-like"/>
    <property type="match status" value="1"/>
</dbReference>
<reference evidence="3 4" key="1">
    <citation type="submission" date="2020-03" db="EMBL/GenBank/DDBJ databases">
        <title>Soil Listeria distribution.</title>
        <authorList>
            <person name="Liao J."/>
            <person name="Wiedmann M."/>
        </authorList>
    </citation>
    <scope>NUCLEOTIDE SEQUENCE [LARGE SCALE GENOMIC DNA]</scope>
    <source>
        <strain evidence="3 4">FSL L7-0741</strain>
    </source>
</reference>
<dbReference type="EMBL" id="JAARWN010000008">
    <property type="protein sequence ID" value="MBC1936584.1"/>
    <property type="molecule type" value="Genomic_DNA"/>
</dbReference>
<dbReference type="GO" id="GO:0004371">
    <property type="term" value="F:glycerone kinase activity"/>
    <property type="evidence" value="ECO:0007669"/>
    <property type="project" value="InterPro"/>
</dbReference>
<dbReference type="PANTHER" id="PTHR33434">
    <property type="entry name" value="DEGV DOMAIN-CONTAINING PROTEIN DR_1986-RELATED"/>
    <property type="match status" value="1"/>
</dbReference>
<dbReference type="RefSeq" id="WP_185526149.1">
    <property type="nucleotide sequence ID" value="NZ_JAARWN010000008.1"/>
</dbReference>
<evidence type="ECO:0000256" key="1">
    <source>
        <dbReference type="ARBA" id="ARBA00023121"/>
    </source>
</evidence>
<dbReference type="Gene3D" id="1.25.40.340">
    <property type="match status" value="1"/>
</dbReference>
<dbReference type="SMART" id="SM01121">
    <property type="entry name" value="Dak1_2"/>
    <property type="match status" value="1"/>
</dbReference>
<dbReference type="Gene3D" id="3.40.50.10170">
    <property type="match status" value="1"/>
</dbReference>
<dbReference type="Gene3D" id="3.30.1180.10">
    <property type="match status" value="1"/>
</dbReference>
<dbReference type="NCBIfam" id="TIGR00762">
    <property type="entry name" value="DegV"/>
    <property type="match status" value="1"/>
</dbReference>
<feature type="domain" description="DhaL" evidence="2">
    <location>
        <begin position="19"/>
        <end position="209"/>
    </location>
</feature>
<dbReference type="InterPro" id="IPR043168">
    <property type="entry name" value="DegV_C"/>
</dbReference>
<proteinExistence type="predicted"/>
<evidence type="ECO:0000313" key="4">
    <source>
        <dbReference type="Proteomes" id="UP000535908"/>
    </source>
</evidence>